<dbReference type="Gene3D" id="3.40.50.10680">
    <property type="entry name" value="CofD-like domains"/>
    <property type="match status" value="1"/>
</dbReference>
<name>A0A4R7PCF0_9GAMM</name>
<dbReference type="SUPFAM" id="SSF142338">
    <property type="entry name" value="CofD-like"/>
    <property type="match status" value="1"/>
</dbReference>
<organism evidence="3 4">
    <name type="scientific">Panacagrimonas perspica</name>
    <dbReference type="NCBI Taxonomy" id="381431"/>
    <lineage>
        <taxon>Bacteria</taxon>
        <taxon>Pseudomonadati</taxon>
        <taxon>Pseudomonadota</taxon>
        <taxon>Gammaproteobacteria</taxon>
        <taxon>Nevskiales</taxon>
        <taxon>Nevskiaceae</taxon>
        <taxon>Panacagrimonas</taxon>
    </lineage>
</organism>
<evidence type="ECO:0000313" key="3">
    <source>
        <dbReference type="EMBL" id="TDU31794.1"/>
    </source>
</evidence>
<dbReference type="InterPro" id="IPR038136">
    <property type="entry name" value="CofD-like_dom_sf"/>
</dbReference>
<dbReference type="EMBL" id="SOBT01000008">
    <property type="protein sequence ID" value="TDU31794.1"/>
    <property type="molecule type" value="Genomic_DNA"/>
</dbReference>
<proteinExistence type="inferred from homology"/>
<evidence type="ECO:0000256" key="2">
    <source>
        <dbReference type="ARBA" id="ARBA00022842"/>
    </source>
</evidence>
<dbReference type="Gene3D" id="1.10.8.240">
    <property type="entry name" value="CofD-like domain"/>
    <property type="match status" value="1"/>
</dbReference>
<dbReference type="Pfam" id="PF01933">
    <property type="entry name" value="CofD"/>
    <property type="match status" value="1"/>
</dbReference>
<accession>A0A4R7PCF0</accession>
<keyword evidence="4" id="KW-1185">Reference proteome</keyword>
<evidence type="ECO:0000256" key="1">
    <source>
        <dbReference type="ARBA" id="ARBA00022679"/>
    </source>
</evidence>
<dbReference type="OrthoDB" id="7466225at2"/>
<reference evidence="3 4" key="1">
    <citation type="submission" date="2019-03" db="EMBL/GenBank/DDBJ databases">
        <title>Genomic Encyclopedia of Type Strains, Phase IV (KMG-IV): sequencing the most valuable type-strain genomes for metagenomic binning, comparative biology and taxonomic classification.</title>
        <authorList>
            <person name="Goeker M."/>
        </authorList>
    </citation>
    <scope>NUCLEOTIDE SEQUENCE [LARGE SCALE GENOMIC DNA]</scope>
    <source>
        <strain evidence="3 4">DSM 26377</strain>
    </source>
</reference>
<dbReference type="InterPro" id="IPR010115">
    <property type="entry name" value="FbiA/CofD"/>
</dbReference>
<evidence type="ECO:0000313" key="4">
    <source>
        <dbReference type="Proteomes" id="UP000295341"/>
    </source>
</evidence>
<dbReference type="InterPro" id="IPR002882">
    <property type="entry name" value="CofD"/>
</dbReference>
<dbReference type="NCBIfam" id="TIGR01819">
    <property type="entry name" value="F420_cofD"/>
    <property type="match status" value="1"/>
</dbReference>
<dbReference type="PANTHER" id="PTHR43007:SF1">
    <property type="entry name" value="2-PHOSPHO-L-LACTATE TRANSFERASE"/>
    <property type="match status" value="1"/>
</dbReference>
<dbReference type="CDD" id="cd07186">
    <property type="entry name" value="CofD_like"/>
    <property type="match status" value="1"/>
</dbReference>
<dbReference type="AlphaFoldDB" id="A0A4R7PCF0"/>
<keyword evidence="2" id="KW-0460">Magnesium</keyword>
<dbReference type="PANTHER" id="PTHR43007">
    <property type="entry name" value="2-PHOSPHO-L-LACTATE TRANSFERASE"/>
    <property type="match status" value="1"/>
</dbReference>
<dbReference type="GO" id="GO:0000287">
    <property type="term" value="F:magnesium ion binding"/>
    <property type="evidence" value="ECO:0007669"/>
    <property type="project" value="InterPro"/>
</dbReference>
<keyword evidence="1 3" id="KW-0808">Transferase</keyword>
<dbReference type="HAMAP" id="MF_01257">
    <property type="entry name" value="CofD"/>
    <property type="match status" value="1"/>
</dbReference>
<sequence>MTSSPRVLALSGGVGGARLAAGLARVLAPEALTIAVNVGDDFEHLGLTICPDLDTVLYTLGGVVHRGQGWGRDQETWHTLDAMRSLGGEDWFLLGDRDLALHLVRRQLLAQGRSLSEVTQDLSRRLDVSHRIVPVTDARLRTRVHTVADGELGFQDYFVRRRCQPAVRALTFEGAEEATLSPGLAEVLADPALSAIIVCPSNPYLSVAPMLAIPALRTALRVTHAPVIAVSPIIGGEAVKGPTAKIMRELGVEPTATVIAELYADFVDCVVVDTCDASRVAGDPRFAVAPTWMRNDDDRFALAQACLDLARQRKG</sequence>
<protein>
    <submittedName>
        <fullName evidence="3">LPPG:FO 2-phospho-L-lactate transferase</fullName>
    </submittedName>
</protein>
<comment type="caution">
    <text evidence="3">The sequence shown here is derived from an EMBL/GenBank/DDBJ whole genome shotgun (WGS) entry which is preliminary data.</text>
</comment>
<dbReference type="RefSeq" id="WP_133880354.1">
    <property type="nucleotide sequence ID" value="NZ_MWIN01000012.1"/>
</dbReference>
<gene>
    <name evidence="3" type="ORF">DFR24_1176</name>
</gene>
<dbReference type="Proteomes" id="UP000295341">
    <property type="component" value="Unassembled WGS sequence"/>
</dbReference>
<dbReference type="GO" id="GO:0043743">
    <property type="term" value="F:LPPG:FO 2-phospho-L-lactate transferase activity"/>
    <property type="evidence" value="ECO:0007669"/>
    <property type="project" value="InterPro"/>
</dbReference>